<dbReference type="NCBIfam" id="TIGR01167">
    <property type="entry name" value="LPXTG_anchor"/>
    <property type="match status" value="1"/>
</dbReference>
<evidence type="ECO:0000256" key="1">
    <source>
        <dbReference type="SAM" id="MobiDB-lite"/>
    </source>
</evidence>
<comment type="caution">
    <text evidence="4">The sequence shown here is derived from an EMBL/GenBank/DDBJ whole genome shotgun (WGS) entry which is preliminary data.</text>
</comment>
<feature type="chain" id="PRO_5047306350" evidence="3">
    <location>
        <begin position="37"/>
        <end position="249"/>
    </location>
</feature>
<keyword evidence="3" id="KW-0732">Signal</keyword>
<protein>
    <submittedName>
        <fullName evidence="4">LAETG motif-containing sortase-dependent surface protein</fullName>
    </submittedName>
</protein>
<evidence type="ECO:0000256" key="3">
    <source>
        <dbReference type="SAM" id="SignalP"/>
    </source>
</evidence>
<evidence type="ECO:0000256" key="2">
    <source>
        <dbReference type="SAM" id="Phobius"/>
    </source>
</evidence>
<reference evidence="4 5" key="1">
    <citation type="submission" date="2024-10" db="EMBL/GenBank/DDBJ databases">
        <title>The Natural Products Discovery Center: Release of the First 8490 Sequenced Strains for Exploring Actinobacteria Biosynthetic Diversity.</title>
        <authorList>
            <person name="Kalkreuter E."/>
            <person name="Kautsar S.A."/>
            <person name="Yang D."/>
            <person name="Bader C.D."/>
            <person name="Teijaro C.N."/>
            <person name="Fluegel L."/>
            <person name="Davis C.M."/>
            <person name="Simpson J.R."/>
            <person name="Lauterbach L."/>
            <person name="Steele A.D."/>
            <person name="Gui C."/>
            <person name="Meng S."/>
            <person name="Li G."/>
            <person name="Viehrig K."/>
            <person name="Ye F."/>
            <person name="Su P."/>
            <person name="Kiefer A.F."/>
            <person name="Nichols A."/>
            <person name="Cepeda A.J."/>
            <person name="Yan W."/>
            <person name="Fan B."/>
            <person name="Jiang Y."/>
            <person name="Adhikari A."/>
            <person name="Zheng C.-J."/>
            <person name="Schuster L."/>
            <person name="Cowan T.M."/>
            <person name="Smanski M.J."/>
            <person name="Chevrette M.G."/>
            <person name="De Carvalho L.P.S."/>
            <person name="Shen B."/>
        </authorList>
    </citation>
    <scope>NUCLEOTIDE SEQUENCE [LARGE SCALE GENOMIC DNA]</scope>
    <source>
        <strain evidence="4 5">NPDC007147</strain>
    </source>
</reference>
<dbReference type="Proteomes" id="UP001601197">
    <property type="component" value="Unassembled WGS sequence"/>
</dbReference>
<organism evidence="4 5">
    <name type="scientific">Streptomyces kebangsaanensis</name>
    <dbReference type="NCBI Taxonomy" id="864058"/>
    <lineage>
        <taxon>Bacteria</taxon>
        <taxon>Bacillati</taxon>
        <taxon>Actinomycetota</taxon>
        <taxon>Actinomycetes</taxon>
        <taxon>Kitasatosporales</taxon>
        <taxon>Streptomycetaceae</taxon>
        <taxon>Streptomyces</taxon>
    </lineage>
</organism>
<keyword evidence="5" id="KW-1185">Reference proteome</keyword>
<dbReference type="NCBIfam" id="NF041528">
    <property type="entry name" value="strep_LAETG"/>
    <property type="match status" value="1"/>
</dbReference>
<dbReference type="EMBL" id="JBIAFJ010000007">
    <property type="protein sequence ID" value="MFE9170171.1"/>
    <property type="molecule type" value="Genomic_DNA"/>
</dbReference>
<feature type="transmembrane region" description="Helical" evidence="2">
    <location>
        <begin position="220"/>
        <end position="240"/>
    </location>
</feature>
<keyword evidence="2" id="KW-1133">Transmembrane helix</keyword>
<accession>A0ABW6KQJ4</accession>
<keyword evidence="2" id="KW-0812">Transmembrane</keyword>
<feature type="compositionally biased region" description="Low complexity" evidence="1">
    <location>
        <begin position="141"/>
        <end position="203"/>
    </location>
</feature>
<name>A0ABW6KQJ4_9ACTN</name>
<feature type="region of interest" description="Disordered" evidence="1">
    <location>
        <begin position="130"/>
        <end position="210"/>
    </location>
</feature>
<proteinExistence type="predicted"/>
<dbReference type="RefSeq" id="WP_388346118.1">
    <property type="nucleotide sequence ID" value="NZ_JBIAFJ010000007.1"/>
</dbReference>
<sequence length="249" mass="25168">MAILSISRRTARTVRILGVASASAALALGAAGNALACNIKEFSAEAKCDGEKGVIVVKDVDPSGTPAKITVFLQNNNADAKKVGEQEVKGSRQGTTVTFVEDWQPDAVYRIHVDAVGKNGKVLVNEDIKPNLTTPSTACKAETPSTPATPTEPETSTPSASESESAPAQESETPAPESGTPTPSASESSTAPADAANNAPSPAVGDSNLAETGADSNTGLIAGIAAALVAIGGGAVFFGLRRRGANNNR</sequence>
<feature type="signal peptide" evidence="3">
    <location>
        <begin position="1"/>
        <end position="36"/>
    </location>
</feature>
<gene>
    <name evidence="4" type="ORF">ACFYNZ_11695</name>
</gene>
<evidence type="ECO:0000313" key="5">
    <source>
        <dbReference type="Proteomes" id="UP001601197"/>
    </source>
</evidence>
<keyword evidence="2" id="KW-0472">Membrane</keyword>
<evidence type="ECO:0000313" key="4">
    <source>
        <dbReference type="EMBL" id="MFE9170171.1"/>
    </source>
</evidence>